<proteinExistence type="predicted"/>
<keyword evidence="3 8" id="KW-0812">Transmembrane</keyword>
<evidence type="ECO:0000259" key="9">
    <source>
        <dbReference type="Pfam" id="PF18967"/>
    </source>
</evidence>
<keyword evidence="5 8" id="KW-1133">Transmembrane helix</keyword>
<dbReference type="RefSeq" id="WP_143175816.1">
    <property type="nucleotide sequence ID" value="NZ_FRCS01000036.1"/>
</dbReference>
<accession>A0A1M7RPU6</accession>
<dbReference type="GO" id="GO:0005886">
    <property type="term" value="C:plasma membrane"/>
    <property type="evidence" value="ECO:0007669"/>
    <property type="project" value="UniProtKB-SubCell"/>
</dbReference>
<name>A0A1M7RPU6_9ACTN</name>
<evidence type="ECO:0000256" key="3">
    <source>
        <dbReference type="ARBA" id="ARBA00022692"/>
    </source>
</evidence>
<organism evidence="10 11">
    <name type="scientific">Cryptosporangium aurantiacum</name>
    <dbReference type="NCBI Taxonomy" id="134849"/>
    <lineage>
        <taxon>Bacteria</taxon>
        <taxon>Bacillati</taxon>
        <taxon>Actinomycetota</taxon>
        <taxon>Actinomycetes</taxon>
        <taxon>Cryptosporangiales</taxon>
        <taxon>Cryptosporangiaceae</taxon>
        <taxon>Cryptosporangium</taxon>
    </lineage>
</organism>
<evidence type="ECO:0000256" key="5">
    <source>
        <dbReference type="ARBA" id="ARBA00022989"/>
    </source>
</evidence>
<feature type="transmembrane region" description="Helical" evidence="8">
    <location>
        <begin position="68"/>
        <end position="88"/>
    </location>
</feature>
<feature type="transmembrane region" description="Helical" evidence="8">
    <location>
        <begin position="38"/>
        <end position="56"/>
    </location>
</feature>
<keyword evidence="6" id="KW-0051">Antiviral defense</keyword>
<evidence type="ECO:0000313" key="11">
    <source>
        <dbReference type="Proteomes" id="UP000184440"/>
    </source>
</evidence>
<evidence type="ECO:0000256" key="2">
    <source>
        <dbReference type="ARBA" id="ARBA00022475"/>
    </source>
</evidence>
<feature type="domain" description="Pycsar effector protein" evidence="9">
    <location>
        <begin position="21"/>
        <end position="160"/>
    </location>
</feature>
<dbReference type="InterPro" id="IPR043760">
    <property type="entry name" value="PycTM_dom"/>
</dbReference>
<comment type="subcellular location">
    <subcellularLocation>
        <location evidence="1">Cell membrane</location>
    </subcellularLocation>
</comment>
<dbReference type="GO" id="GO:0000166">
    <property type="term" value="F:nucleotide binding"/>
    <property type="evidence" value="ECO:0007669"/>
    <property type="project" value="UniProtKB-KW"/>
</dbReference>
<dbReference type="AlphaFoldDB" id="A0A1M7RPU6"/>
<evidence type="ECO:0000256" key="4">
    <source>
        <dbReference type="ARBA" id="ARBA00022741"/>
    </source>
</evidence>
<reference evidence="10 11" key="1">
    <citation type="submission" date="2016-11" db="EMBL/GenBank/DDBJ databases">
        <authorList>
            <person name="Jaros S."/>
            <person name="Januszkiewicz K."/>
            <person name="Wedrychowicz H."/>
        </authorList>
    </citation>
    <scope>NUCLEOTIDE SEQUENCE [LARGE SCALE GENOMIC DNA]</scope>
    <source>
        <strain evidence="10 11">DSM 46144</strain>
    </source>
</reference>
<evidence type="ECO:0000256" key="8">
    <source>
        <dbReference type="SAM" id="Phobius"/>
    </source>
</evidence>
<keyword evidence="2" id="KW-1003">Cell membrane</keyword>
<dbReference type="Pfam" id="PF18967">
    <property type="entry name" value="PycTM"/>
    <property type="match status" value="1"/>
</dbReference>
<dbReference type="GO" id="GO:0051607">
    <property type="term" value="P:defense response to virus"/>
    <property type="evidence" value="ECO:0007669"/>
    <property type="project" value="UniProtKB-KW"/>
</dbReference>
<dbReference type="Proteomes" id="UP000184440">
    <property type="component" value="Unassembled WGS sequence"/>
</dbReference>
<gene>
    <name evidence="10" type="ORF">SAMN05443668_13618</name>
</gene>
<keyword evidence="7 8" id="KW-0472">Membrane</keyword>
<evidence type="ECO:0000256" key="1">
    <source>
        <dbReference type="ARBA" id="ARBA00004236"/>
    </source>
</evidence>
<evidence type="ECO:0000256" key="6">
    <source>
        <dbReference type="ARBA" id="ARBA00023118"/>
    </source>
</evidence>
<keyword evidence="4" id="KW-0547">Nucleotide-binding</keyword>
<protein>
    <recommendedName>
        <fullName evidence="9">Pycsar effector protein domain-containing protein</fullName>
    </recommendedName>
</protein>
<dbReference type="EMBL" id="FRCS01000036">
    <property type="protein sequence ID" value="SHN48200.1"/>
    <property type="molecule type" value="Genomic_DNA"/>
</dbReference>
<keyword evidence="11" id="KW-1185">Reference proteome</keyword>
<evidence type="ECO:0000256" key="7">
    <source>
        <dbReference type="ARBA" id="ARBA00023136"/>
    </source>
</evidence>
<sequence length="167" mass="16296">MIPQKTSTPAAMVTATGPTLTTCITEVTGELSRADQKAATLLALTGAAAAGAVSALTPGDGLPMATRVLGWAAVAGLAVAVLILTTAIRPQLALRGGPNGIVAWATADPAELVDGGPVTDPAARLVSLSGLAVAKYRRVRRAVACIVGAVALLALAAVAALVAAVAG</sequence>
<feature type="transmembrane region" description="Helical" evidence="8">
    <location>
        <begin position="142"/>
        <end position="166"/>
    </location>
</feature>
<evidence type="ECO:0000313" key="10">
    <source>
        <dbReference type="EMBL" id="SHN48200.1"/>
    </source>
</evidence>